<dbReference type="RefSeq" id="WP_290267437.1">
    <property type="nucleotide sequence ID" value="NZ_JAUFQQ010000005.1"/>
</dbReference>
<accession>A0ABV5FG37</accession>
<evidence type="ECO:0000313" key="1">
    <source>
        <dbReference type="EMBL" id="MFB9062483.1"/>
    </source>
</evidence>
<organism evidence="1 2">
    <name type="scientific">Flavobacterium branchiarum</name>
    <dbReference type="NCBI Taxonomy" id="1114870"/>
    <lineage>
        <taxon>Bacteria</taxon>
        <taxon>Pseudomonadati</taxon>
        <taxon>Bacteroidota</taxon>
        <taxon>Flavobacteriia</taxon>
        <taxon>Flavobacteriales</taxon>
        <taxon>Flavobacteriaceae</taxon>
        <taxon>Flavobacterium</taxon>
    </lineage>
</organism>
<evidence type="ECO:0000313" key="2">
    <source>
        <dbReference type="Proteomes" id="UP001589589"/>
    </source>
</evidence>
<keyword evidence="2" id="KW-1185">Reference proteome</keyword>
<proteinExistence type="predicted"/>
<dbReference type="Proteomes" id="UP001589589">
    <property type="component" value="Unassembled WGS sequence"/>
</dbReference>
<reference evidence="1 2" key="1">
    <citation type="submission" date="2024-09" db="EMBL/GenBank/DDBJ databases">
        <authorList>
            <person name="Sun Q."/>
            <person name="Mori K."/>
        </authorList>
    </citation>
    <scope>NUCLEOTIDE SEQUENCE [LARGE SCALE GENOMIC DNA]</scope>
    <source>
        <strain evidence="1 2">CECT 7908</strain>
    </source>
</reference>
<comment type="caution">
    <text evidence="1">The sequence shown here is derived from an EMBL/GenBank/DDBJ whole genome shotgun (WGS) entry which is preliminary data.</text>
</comment>
<gene>
    <name evidence="1" type="ORF">ACFFUQ_00510</name>
</gene>
<name>A0ABV5FG37_9FLAO</name>
<protein>
    <recommendedName>
        <fullName evidence="3">6-bladed beta-propeller protein</fullName>
    </recommendedName>
</protein>
<dbReference type="EMBL" id="JBHMEX010000003">
    <property type="protein sequence ID" value="MFB9062483.1"/>
    <property type="molecule type" value="Genomic_DNA"/>
</dbReference>
<evidence type="ECO:0008006" key="3">
    <source>
        <dbReference type="Google" id="ProtNLM"/>
    </source>
</evidence>
<sequence length="478" mass="55626">MKKILFFFLIFHKSILIGQTVLNSYPMDLKKYDEYNMIMNVENTTTHDVFVFATNAVNVTILKYNSALFLTEQLTIPRTNLENHSIIGYSFSEDGNPTLYWATDDYKSILVVKYYLETKTYKMLSYNSPISSQFIIATFQKNNLFYMITKDLTTPALIVYVFKNGVVEEKLFDFSSFTFQDKKTKRISFNQVVTENLIEKIELNEYNPLFKSSKKSKLYMFDQHIILTLDHNPTQTQVFDINLENNDIVEKIFTQSVINNPKKISNSFLYNDKIYQVNASPDELVFDIKNFNSGETLKSFKVTKNDTIRFKSSPLLVQGENQRTRELKNTSKFLQRLSNLDAGISVFKNSQNTLVTVGGVPKIEKRYYTVNDQLYTWDFGSSAESVFFESTLNDTGDFIQFEQQPYAFDNINQFLQQNKKALLATTIKFKDFYILGYYDSTTKQYLMRKFTDGFPPEESLNPIINKAIFSKPFKADKP</sequence>